<feature type="domain" description="HTH CENPB-type" evidence="3">
    <location>
        <begin position="1"/>
        <end position="46"/>
    </location>
</feature>
<evidence type="ECO:0000313" key="5">
    <source>
        <dbReference type="Proteomes" id="UP000266861"/>
    </source>
</evidence>
<dbReference type="EMBL" id="PQFF01000114">
    <property type="protein sequence ID" value="RHZ81279.1"/>
    <property type="molecule type" value="Genomic_DNA"/>
</dbReference>
<dbReference type="GO" id="GO:0003677">
    <property type="term" value="F:DNA binding"/>
    <property type="evidence" value="ECO:0007669"/>
    <property type="project" value="UniProtKB-KW"/>
</dbReference>
<dbReference type="PANTHER" id="PTHR19303">
    <property type="entry name" value="TRANSPOSON"/>
    <property type="match status" value="1"/>
</dbReference>
<evidence type="ECO:0000256" key="2">
    <source>
        <dbReference type="SAM" id="MobiDB-lite"/>
    </source>
</evidence>
<dbReference type="InterPro" id="IPR006600">
    <property type="entry name" value="HTH_CenpB_DNA-bd_dom"/>
</dbReference>
<dbReference type="GO" id="GO:0005634">
    <property type="term" value="C:nucleus"/>
    <property type="evidence" value="ECO:0007669"/>
    <property type="project" value="TreeGrafter"/>
</dbReference>
<dbReference type="OrthoDB" id="162969at2759"/>
<proteinExistence type="predicted"/>
<organism evidence="4 5">
    <name type="scientific">Diversispora epigaea</name>
    <dbReference type="NCBI Taxonomy" id="1348612"/>
    <lineage>
        <taxon>Eukaryota</taxon>
        <taxon>Fungi</taxon>
        <taxon>Fungi incertae sedis</taxon>
        <taxon>Mucoromycota</taxon>
        <taxon>Glomeromycotina</taxon>
        <taxon>Glomeromycetes</taxon>
        <taxon>Diversisporales</taxon>
        <taxon>Diversisporaceae</taxon>
        <taxon>Diversispora</taxon>
    </lineage>
</organism>
<dbReference type="PANTHER" id="PTHR19303:SF73">
    <property type="entry name" value="PROTEIN PDC2"/>
    <property type="match status" value="1"/>
</dbReference>
<keyword evidence="1" id="KW-0238">DNA-binding</keyword>
<gene>
    <name evidence="4" type="ORF">Glove_122g118</name>
</gene>
<protein>
    <recommendedName>
        <fullName evidence="3">HTH CENPB-type domain-containing protein</fullName>
    </recommendedName>
</protein>
<evidence type="ECO:0000259" key="3">
    <source>
        <dbReference type="PROSITE" id="PS51253"/>
    </source>
</evidence>
<name>A0A397IZ19_9GLOM</name>
<keyword evidence="5" id="KW-1185">Reference proteome</keyword>
<feature type="region of interest" description="Disordered" evidence="2">
    <location>
        <begin position="120"/>
        <end position="147"/>
    </location>
</feature>
<dbReference type="PROSITE" id="PS51253">
    <property type="entry name" value="HTH_CENPB"/>
    <property type="match status" value="1"/>
</dbReference>
<feature type="compositionally biased region" description="Acidic residues" evidence="2">
    <location>
        <begin position="120"/>
        <end position="140"/>
    </location>
</feature>
<evidence type="ECO:0000313" key="4">
    <source>
        <dbReference type="EMBL" id="RHZ81279.1"/>
    </source>
</evidence>
<dbReference type="Proteomes" id="UP000266861">
    <property type="component" value="Unassembled WGS sequence"/>
</dbReference>
<dbReference type="AlphaFoldDB" id="A0A397IZ19"/>
<reference evidence="4 5" key="1">
    <citation type="submission" date="2018-08" db="EMBL/GenBank/DDBJ databases">
        <title>Genome and evolution of the arbuscular mycorrhizal fungus Diversispora epigaea (formerly Glomus versiforme) and its bacterial endosymbionts.</title>
        <authorList>
            <person name="Sun X."/>
            <person name="Fei Z."/>
            <person name="Harrison M."/>
        </authorList>
    </citation>
    <scope>NUCLEOTIDE SEQUENCE [LARGE SCALE GENOMIC DNA]</scope>
    <source>
        <strain evidence="4 5">IT104</strain>
    </source>
</reference>
<dbReference type="InterPro" id="IPR050863">
    <property type="entry name" value="CenT-Element_Derived"/>
</dbReference>
<evidence type="ECO:0000256" key="1">
    <source>
        <dbReference type="ARBA" id="ARBA00023125"/>
    </source>
</evidence>
<comment type="caution">
    <text evidence="4">The sequence shown here is derived from an EMBL/GenBank/DDBJ whole genome shotgun (WGS) entry which is preliminary data.</text>
</comment>
<accession>A0A397IZ19</accession>
<sequence>MIISDLIVKEKGCQFAQALAILNKSITFSNRWTTKFKQRNGLKKIIMHSEEKIKATVLLCSNSTGFHKLCPLVIVWIRSDIWEQWLRYINDNFHIQGRKILLLVDNAASHIILATNNIQDDDTDEQSSENDSIGEIDELQEEPRRLQGKPRERLLERQLKETPGLSNITIHFLPLNMTAHIQPMDAGRPQTIYKKIIRGPDVGIIHNFKSKYKKLYCRYLINQFEKNQNIEEYTRLINQPAKTEDALTDKGIIEIIIYEFHNSDDKTDEELSLPLLITMIKAIDALKKVISYQESLKVKKGFNGSELIILQKKFRKWCSERDKNKK</sequence>